<dbReference type="Pfam" id="PF12774">
    <property type="entry name" value="AAA_6"/>
    <property type="match status" value="1"/>
</dbReference>
<comment type="caution">
    <text evidence="2">The sequence shown here is derived from an EMBL/GenBank/DDBJ whole genome shotgun (WGS) entry which is preliminary data.</text>
</comment>
<dbReference type="InterPro" id="IPR027417">
    <property type="entry name" value="P-loop_NTPase"/>
</dbReference>
<dbReference type="AlphaFoldDB" id="A0A5J4U7V2"/>
<name>A0A5J4U7V2_9EUKA</name>
<dbReference type="InterPro" id="IPR035699">
    <property type="entry name" value="AAA_6"/>
</dbReference>
<reference evidence="2 3" key="1">
    <citation type="submission" date="2019-03" db="EMBL/GenBank/DDBJ databases">
        <title>Single cell metagenomics reveals metabolic interactions within the superorganism composed of flagellate Streblomastix strix and complex community of Bacteroidetes bacteria on its surface.</title>
        <authorList>
            <person name="Treitli S.C."/>
            <person name="Kolisko M."/>
            <person name="Husnik F."/>
            <person name="Keeling P."/>
            <person name="Hampl V."/>
        </authorList>
    </citation>
    <scope>NUCLEOTIDE SEQUENCE [LARGE SCALE GENOMIC DNA]</scope>
    <source>
        <strain evidence="2">ST1C</strain>
    </source>
</reference>
<accession>A0A5J4U7V2</accession>
<dbReference type="EMBL" id="SNRW01019408">
    <property type="protein sequence ID" value="KAA6366408.1"/>
    <property type="molecule type" value="Genomic_DNA"/>
</dbReference>
<feature type="domain" description="Dynein heavy chain hydrolytic ATP-binding dynein motor region" evidence="1">
    <location>
        <begin position="142"/>
        <end position="173"/>
    </location>
</feature>
<dbReference type="Proteomes" id="UP000324800">
    <property type="component" value="Unassembled WGS sequence"/>
</dbReference>
<evidence type="ECO:0000313" key="2">
    <source>
        <dbReference type="EMBL" id="KAA6366408.1"/>
    </source>
</evidence>
<dbReference type="GO" id="GO:0005524">
    <property type="term" value="F:ATP binding"/>
    <property type="evidence" value="ECO:0007669"/>
    <property type="project" value="InterPro"/>
</dbReference>
<sequence length="175" mass="20018">MQYKAKWDCFVLTRSNADPQDRDGGWKMGSTSSQFRIQKQDDEAYDYNGLIIDFDCTTLWFNNELLAPLLTPPIEYATQQTLDIGVFDFFTWGQATLLNDHAYISIVIYHSAKPKFSGTPRNIPLNAVMFAQKVYGYPIDWTAETIKTKATKDLVKALPCKCVVFNCSDQIDYIK</sequence>
<gene>
    <name evidence="2" type="ORF">EZS28_038065</name>
</gene>
<proteinExistence type="predicted"/>
<organism evidence="2 3">
    <name type="scientific">Streblomastix strix</name>
    <dbReference type="NCBI Taxonomy" id="222440"/>
    <lineage>
        <taxon>Eukaryota</taxon>
        <taxon>Metamonada</taxon>
        <taxon>Preaxostyla</taxon>
        <taxon>Oxymonadida</taxon>
        <taxon>Streblomastigidae</taxon>
        <taxon>Streblomastix</taxon>
    </lineage>
</organism>
<evidence type="ECO:0000313" key="3">
    <source>
        <dbReference type="Proteomes" id="UP000324800"/>
    </source>
</evidence>
<dbReference type="Gene3D" id="3.40.50.300">
    <property type="entry name" value="P-loop containing nucleotide triphosphate hydrolases"/>
    <property type="match status" value="1"/>
</dbReference>
<evidence type="ECO:0000259" key="1">
    <source>
        <dbReference type="Pfam" id="PF12774"/>
    </source>
</evidence>
<protein>
    <recommendedName>
        <fullName evidence="1">Dynein heavy chain hydrolytic ATP-binding dynein motor region domain-containing protein</fullName>
    </recommendedName>
</protein>